<gene>
    <name evidence="2" type="ORF">Pla100_36060</name>
</gene>
<evidence type="ECO:0000256" key="1">
    <source>
        <dbReference type="SAM" id="Phobius"/>
    </source>
</evidence>
<organism evidence="2 3">
    <name type="scientific">Neorhodopirellula pilleata</name>
    <dbReference type="NCBI Taxonomy" id="2714738"/>
    <lineage>
        <taxon>Bacteria</taxon>
        <taxon>Pseudomonadati</taxon>
        <taxon>Planctomycetota</taxon>
        <taxon>Planctomycetia</taxon>
        <taxon>Pirellulales</taxon>
        <taxon>Pirellulaceae</taxon>
        <taxon>Neorhodopirellula</taxon>
    </lineage>
</organism>
<reference evidence="2 3" key="1">
    <citation type="submission" date="2019-02" db="EMBL/GenBank/DDBJ databases">
        <title>Deep-cultivation of Planctomycetes and their phenomic and genomic characterization uncovers novel biology.</title>
        <authorList>
            <person name="Wiegand S."/>
            <person name="Jogler M."/>
            <person name="Boedeker C."/>
            <person name="Pinto D."/>
            <person name="Vollmers J."/>
            <person name="Rivas-Marin E."/>
            <person name="Kohn T."/>
            <person name="Peeters S.H."/>
            <person name="Heuer A."/>
            <person name="Rast P."/>
            <person name="Oberbeckmann S."/>
            <person name="Bunk B."/>
            <person name="Jeske O."/>
            <person name="Meyerdierks A."/>
            <person name="Storesund J.E."/>
            <person name="Kallscheuer N."/>
            <person name="Luecker S."/>
            <person name="Lage O.M."/>
            <person name="Pohl T."/>
            <person name="Merkel B.J."/>
            <person name="Hornburger P."/>
            <person name="Mueller R.-W."/>
            <person name="Bruemmer F."/>
            <person name="Labrenz M."/>
            <person name="Spormann A.M."/>
            <person name="Op Den Camp H."/>
            <person name="Overmann J."/>
            <person name="Amann R."/>
            <person name="Jetten M.S.M."/>
            <person name="Mascher T."/>
            <person name="Medema M.H."/>
            <person name="Devos D.P."/>
            <person name="Kaster A.-K."/>
            <person name="Ovreas L."/>
            <person name="Rohde M."/>
            <person name="Galperin M.Y."/>
            <person name="Jogler C."/>
        </authorList>
    </citation>
    <scope>NUCLEOTIDE SEQUENCE [LARGE SCALE GENOMIC DNA]</scope>
    <source>
        <strain evidence="2 3">Pla100</strain>
    </source>
</reference>
<dbReference type="RefSeq" id="WP_146578974.1">
    <property type="nucleotide sequence ID" value="NZ_SJPM01000007.1"/>
</dbReference>
<dbReference type="AlphaFoldDB" id="A0A5C6A6N2"/>
<accession>A0A5C6A6N2</accession>
<feature type="transmembrane region" description="Helical" evidence="1">
    <location>
        <begin position="162"/>
        <end position="181"/>
    </location>
</feature>
<feature type="transmembrane region" description="Helical" evidence="1">
    <location>
        <begin position="242"/>
        <end position="265"/>
    </location>
</feature>
<keyword evidence="1" id="KW-0472">Membrane</keyword>
<dbReference type="Proteomes" id="UP000316213">
    <property type="component" value="Unassembled WGS sequence"/>
</dbReference>
<feature type="transmembrane region" description="Helical" evidence="1">
    <location>
        <begin position="106"/>
        <end position="125"/>
    </location>
</feature>
<keyword evidence="1" id="KW-1133">Transmembrane helix</keyword>
<evidence type="ECO:0000313" key="3">
    <source>
        <dbReference type="Proteomes" id="UP000316213"/>
    </source>
</evidence>
<keyword evidence="1" id="KW-0812">Transmembrane</keyword>
<keyword evidence="3" id="KW-1185">Reference proteome</keyword>
<evidence type="ECO:0000313" key="2">
    <source>
        <dbReference type="EMBL" id="TWT95027.1"/>
    </source>
</evidence>
<dbReference type="EMBL" id="SJPM01000007">
    <property type="protein sequence ID" value="TWT95027.1"/>
    <property type="molecule type" value="Genomic_DNA"/>
</dbReference>
<protein>
    <submittedName>
        <fullName evidence="2">Uncharacterized protein</fullName>
    </submittedName>
</protein>
<proteinExistence type="predicted"/>
<comment type="caution">
    <text evidence="2">The sequence shown here is derived from an EMBL/GenBank/DDBJ whole genome shotgun (WGS) entry which is preliminary data.</text>
</comment>
<sequence>MSSDPTSQSSPNPKRTLPTCPFPTRQQHAEFHAILRAARLTGVPMDLGGRSIDELEMRTSWTDEMPETYMASLVAFVTTGRSDLALERLQLSNDIDAALTTVTRSVWLYLSLMLIVAAIGMVVFAKFSTPTIEAMRADMALLPKASVGIGPTSLNRGISATYLYAAALVCAFGSLAIVVLIGTTRFAAESVAWIGGNRYRSTRNAAFAEKMLRSRLNDRSTSGLSHEYLQSLAASRLIRLRVLAPMILIILLGGGGAMAYGWLLFSPLVSLIYDLSESVIWSTQ</sequence>
<name>A0A5C6A6N2_9BACT</name>